<dbReference type="AlphaFoldDB" id="A0A7Y0G7N6"/>
<protein>
    <submittedName>
        <fullName evidence="2">Glycosyl transferase family protein</fullName>
    </submittedName>
</protein>
<proteinExistence type="predicted"/>
<keyword evidence="3" id="KW-1185">Reference proteome</keyword>
<feature type="transmembrane region" description="Helical" evidence="1">
    <location>
        <begin position="13"/>
        <end position="38"/>
    </location>
</feature>
<gene>
    <name evidence="2" type="ORF">HHL27_00380</name>
</gene>
<evidence type="ECO:0000313" key="3">
    <source>
        <dbReference type="Proteomes" id="UP000583556"/>
    </source>
</evidence>
<reference evidence="2 3" key="1">
    <citation type="submission" date="2020-04" db="EMBL/GenBank/DDBJ databases">
        <title>Novosphingobium sp. TW-4 isolated from soil.</title>
        <authorList>
            <person name="Dahal R.H."/>
            <person name="Chaudhary D.K."/>
        </authorList>
    </citation>
    <scope>NUCLEOTIDE SEQUENCE [LARGE SCALE GENOMIC DNA]</scope>
    <source>
        <strain evidence="2 3">TW-4</strain>
    </source>
</reference>
<dbReference type="EMBL" id="JABBGM010000001">
    <property type="protein sequence ID" value="NML92136.1"/>
    <property type="molecule type" value="Genomic_DNA"/>
</dbReference>
<keyword evidence="1" id="KW-0472">Membrane</keyword>
<feature type="transmembrane region" description="Helical" evidence="1">
    <location>
        <begin position="336"/>
        <end position="359"/>
    </location>
</feature>
<dbReference type="SUPFAM" id="SSF53448">
    <property type="entry name" value="Nucleotide-diphospho-sugar transferases"/>
    <property type="match status" value="1"/>
</dbReference>
<comment type="caution">
    <text evidence="2">The sequence shown here is derived from an EMBL/GenBank/DDBJ whole genome shotgun (WGS) entry which is preliminary data.</text>
</comment>
<dbReference type="Proteomes" id="UP000583556">
    <property type="component" value="Unassembled WGS sequence"/>
</dbReference>
<keyword evidence="2" id="KW-0808">Transferase</keyword>
<dbReference type="Pfam" id="PF13641">
    <property type="entry name" value="Glyco_tranf_2_3"/>
    <property type="match status" value="1"/>
</dbReference>
<keyword evidence="1" id="KW-0812">Transmembrane</keyword>
<accession>A0A7Y0G7N6</accession>
<name>A0A7Y0G7N6_9SPHN</name>
<evidence type="ECO:0000313" key="2">
    <source>
        <dbReference type="EMBL" id="NML92136.1"/>
    </source>
</evidence>
<evidence type="ECO:0000256" key="1">
    <source>
        <dbReference type="SAM" id="Phobius"/>
    </source>
</evidence>
<dbReference type="Gene3D" id="3.90.550.10">
    <property type="entry name" value="Spore Coat Polysaccharide Biosynthesis Protein SpsA, Chain A"/>
    <property type="match status" value="1"/>
</dbReference>
<dbReference type="InterPro" id="IPR029044">
    <property type="entry name" value="Nucleotide-diphossugar_trans"/>
</dbReference>
<keyword evidence="1" id="KW-1133">Transmembrane helix</keyword>
<organism evidence="2 3">
    <name type="scientific">Novosphingobium olei</name>
    <dbReference type="NCBI Taxonomy" id="2728851"/>
    <lineage>
        <taxon>Bacteria</taxon>
        <taxon>Pseudomonadati</taxon>
        <taxon>Pseudomonadota</taxon>
        <taxon>Alphaproteobacteria</taxon>
        <taxon>Sphingomonadales</taxon>
        <taxon>Sphingomonadaceae</taxon>
        <taxon>Novosphingobium</taxon>
    </lineage>
</organism>
<dbReference type="NCBIfam" id="NF011307">
    <property type="entry name" value="PRK14716.1-5"/>
    <property type="match status" value="1"/>
</dbReference>
<dbReference type="GO" id="GO:0016740">
    <property type="term" value="F:transferase activity"/>
    <property type="evidence" value="ECO:0007669"/>
    <property type="project" value="UniProtKB-KW"/>
</dbReference>
<feature type="transmembrane region" description="Helical" evidence="1">
    <location>
        <begin position="371"/>
        <end position="388"/>
    </location>
</feature>
<sequence length="456" mass="50094">MAFDLLGRIQHELLLFAGVWFAVGAIDEWGVDILWLWLRLTGRVGTGAVREPSSAPLRGVAAVLVPAWHESNVVGAMLSHCLAVWPQRELVIYAGCYRNDAETVMAIVNVGHDPRLRIVVHDQDGPTTKADCLNRLYAAMREDEARGAPHVRSVILHDAEDMVHPDALVALDRALDTADFVQLPVRPEPQAGSRWIAGHYCDEFAESHGKGMVVRDWLGVGLPAAGVGCAFRRDAIEAIATRRGAAEPFAAECLTEDYEFGLLVGEIGKRAKFLRLRDADGALVATREFFPGTLVSAVRQKTRWLHGIAYQGWERLGWSARPLELWMRLRDRRGPLTAMVLAVGYLLCVLAPVTMMAAWSGLWTPPPVDPAIRALLIFNFAALAWRVGMRVAFTTREYGLHEGLCAILRMPLANVVAIMAGRRALSAYVATLRSGAVTWDHTTHIGHPSISSVSAQ</sequence>